<dbReference type="OMA" id="KHENDIF"/>
<keyword evidence="4" id="KW-0067">ATP-binding</keyword>
<evidence type="ECO:0000256" key="1">
    <source>
        <dbReference type="ARBA" id="ARBA00022679"/>
    </source>
</evidence>
<keyword evidence="9" id="KW-1185">Reference proteome</keyword>
<dbReference type="SUPFAM" id="SSF54495">
    <property type="entry name" value="UBC-like"/>
    <property type="match status" value="1"/>
</dbReference>
<dbReference type="SMART" id="SM00165">
    <property type="entry name" value="UBA"/>
    <property type="match status" value="1"/>
</dbReference>
<proteinExistence type="inferred from homology"/>
<dbReference type="PANTHER" id="PTHR24067">
    <property type="entry name" value="UBIQUITIN-CONJUGATING ENZYME E2"/>
    <property type="match status" value="1"/>
</dbReference>
<sequence length="293" mass="32516">MAATQARGTPREHARLLKELADIQQLQRAQSGSPDSASNSAGAHGGVSAQVVDGDIHRWRGFIAGPLGTPYEGGHFTLDIVIPPDYPYNPPKMKFVTKIWHPNISSQTGAICLDILKHEWSPALTIRTALLSIQAMLADPVPTDPQDAEVAKMMMENHPLFVKTAKLWTETFAKEAQDSQEDKVRKLTEMGFAEDQAREALRKHDWDETMALNSLVEGSDNTEKDTGKLAKEHRREAEKRRAQIPPAQLKNLGLSTVKRISKTRRSWFLILSSMIHSSALEISQTYSKCQGAA</sequence>
<dbReference type="PROSITE" id="PS50127">
    <property type="entry name" value="UBC_2"/>
    <property type="match status" value="1"/>
</dbReference>
<keyword evidence="1" id="KW-0808">Transferase</keyword>
<organism evidence="8 9">
    <name type="scientific">Neospora caninum (strain Liverpool)</name>
    <dbReference type="NCBI Taxonomy" id="572307"/>
    <lineage>
        <taxon>Eukaryota</taxon>
        <taxon>Sar</taxon>
        <taxon>Alveolata</taxon>
        <taxon>Apicomplexa</taxon>
        <taxon>Conoidasida</taxon>
        <taxon>Coccidia</taxon>
        <taxon>Eucoccidiorida</taxon>
        <taxon>Eimeriorina</taxon>
        <taxon>Sarcocystidae</taxon>
        <taxon>Neospora</taxon>
    </lineage>
</organism>
<feature type="compositionally biased region" description="Polar residues" evidence="5">
    <location>
        <begin position="25"/>
        <end position="41"/>
    </location>
</feature>
<dbReference type="CDD" id="cd23800">
    <property type="entry name" value="UBCc_UBE2K"/>
    <property type="match status" value="1"/>
</dbReference>
<dbReference type="InterPro" id="IPR009060">
    <property type="entry name" value="UBA-like_sf"/>
</dbReference>
<feature type="compositionally biased region" description="Basic and acidic residues" evidence="5">
    <location>
        <begin position="221"/>
        <end position="241"/>
    </location>
</feature>
<feature type="region of interest" description="Disordered" evidence="5">
    <location>
        <begin position="25"/>
        <end position="46"/>
    </location>
</feature>
<dbReference type="SUPFAM" id="SSF46934">
    <property type="entry name" value="UBA-like"/>
    <property type="match status" value="1"/>
</dbReference>
<evidence type="ECO:0000259" key="7">
    <source>
        <dbReference type="PROSITE" id="PS50127"/>
    </source>
</evidence>
<evidence type="ECO:0000313" key="8">
    <source>
        <dbReference type="EMBL" id="CBZ54560.1"/>
    </source>
</evidence>
<dbReference type="VEuPathDB" id="ToxoDB:NCLIV_049890"/>
<dbReference type="Gene3D" id="3.10.110.10">
    <property type="entry name" value="Ubiquitin Conjugating Enzyme"/>
    <property type="match status" value="1"/>
</dbReference>
<dbReference type="InterPro" id="IPR050113">
    <property type="entry name" value="Ub_conjugating_enzyme"/>
</dbReference>
<dbReference type="PROSITE" id="PS00183">
    <property type="entry name" value="UBC_1"/>
    <property type="match status" value="1"/>
</dbReference>
<dbReference type="InterPro" id="IPR015940">
    <property type="entry name" value="UBA"/>
</dbReference>
<evidence type="ECO:0000256" key="3">
    <source>
        <dbReference type="PROSITE-ProRule" id="PRU10133"/>
    </source>
</evidence>
<feature type="region of interest" description="Disordered" evidence="5">
    <location>
        <begin position="218"/>
        <end position="242"/>
    </location>
</feature>
<dbReference type="InterPro" id="IPR023313">
    <property type="entry name" value="UBQ-conjugating_AS"/>
</dbReference>
<evidence type="ECO:0000256" key="5">
    <source>
        <dbReference type="SAM" id="MobiDB-lite"/>
    </source>
</evidence>
<dbReference type="GO" id="GO:0016740">
    <property type="term" value="F:transferase activity"/>
    <property type="evidence" value="ECO:0007669"/>
    <property type="project" value="UniProtKB-KW"/>
</dbReference>
<keyword evidence="2 4" id="KW-0833">Ubl conjugation pathway</keyword>
<dbReference type="FunCoup" id="F0VKF9">
    <property type="interactions" value="500"/>
</dbReference>
<protein>
    <submittedName>
        <fullName evidence="8">Putative ubiquitin-conjugating enzyme</fullName>
    </submittedName>
</protein>
<dbReference type="eggNOG" id="KOG0418">
    <property type="taxonomic scope" value="Eukaryota"/>
</dbReference>
<gene>
    <name evidence="8" type="ORF">NCLIV_049890</name>
</gene>
<keyword evidence="4" id="KW-0547">Nucleotide-binding</keyword>
<dbReference type="AlphaFoldDB" id="F0VKF9"/>
<evidence type="ECO:0000259" key="6">
    <source>
        <dbReference type="PROSITE" id="PS50030"/>
    </source>
</evidence>
<dbReference type="GO" id="GO:0005524">
    <property type="term" value="F:ATP binding"/>
    <property type="evidence" value="ECO:0007669"/>
    <property type="project" value="UniProtKB-UniRule"/>
</dbReference>
<dbReference type="SMART" id="SM00212">
    <property type="entry name" value="UBCc"/>
    <property type="match status" value="1"/>
</dbReference>
<dbReference type="Pfam" id="PF00627">
    <property type="entry name" value="UBA"/>
    <property type="match status" value="1"/>
</dbReference>
<dbReference type="Proteomes" id="UP000007494">
    <property type="component" value="Chromosome X"/>
</dbReference>
<dbReference type="InterPro" id="IPR016135">
    <property type="entry name" value="UBQ-conjugating_enzyme/RWD"/>
</dbReference>
<name>F0VKF9_NEOCL</name>
<reference evidence="9" key="1">
    <citation type="journal article" date="2012" name="PLoS Pathog.">
        <title>Comparative genomics of the apicomplexan parasites Toxoplasma gondii and Neospora caninum: Coccidia differing in host range and transmission strategy.</title>
        <authorList>
            <person name="Reid A.J."/>
            <person name="Vermont S.J."/>
            <person name="Cotton J.A."/>
            <person name="Harris D."/>
            <person name="Hill-Cawthorne G.A."/>
            <person name="Konen-Waisman S."/>
            <person name="Latham S.M."/>
            <person name="Mourier T."/>
            <person name="Norton R."/>
            <person name="Quail M.A."/>
            <person name="Sanders M."/>
            <person name="Shanmugam D."/>
            <person name="Sohal A."/>
            <person name="Wasmuth J.D."/>
            <person name="Brunk B."/>
            <person name="Grigg M.E."/>
            <person name="Howard J.C."/>
            <person name="Parkinson J."/>
            <person name="Roos D.S."/>
            <person name="Trees A.J."/>
            <person name="Berriman M."/>
            <person name="Pain A."/>
            <person name="Wastling J.M."/>
        </authorList>
    </citation>
    <scope>NUCLEOTIDE SEQUENCE [LARGE SCALE GENOMIC DNA]</scope>
    <source>
        <strain evidence="9">Liverpool</strain>
    </source>
</reference>
<dbReference type="CDD" id="cd14314">
    <property type="entry name" value="UBA_II_E2_pyUCE_like"/>
    <property type="match status" value="1"/>
</dbReference>
<dbReference type="PROSITE" id="PS50030">
    <property type="entry name" value="UBA"/>
    <property type="match status" value="1"/>
</dbReference>
<evidence type="ECO:0000256" key="2">
    <source>
        <dbReference type="ARBA" id="ARBA00022786"/>
    </source>
</evidence>
<feature type="domain" description="UBA" evidence="6">
    <location>
        <begin position="178"/>
        <end position="218"/>
    </location>
</feature>
<dbReference type="Pfam" id="PF00179">
    <property type="entry name" value="UQ_con"/>
    <property type="match status" value="1"/>
</dbReference>
<dbReference type="RefSeq" id="XP_003884590.1">
    <property type="nucleotide sequence ID" value="XM_003884541.1"/>
</dbReference>
<dbReference type="InParanoid" id="F0VKF9"/>
<comment type="similarity">
    <text evidence="4">Belongs to the ubiquitin-conjugating enzyme family.</text>
</comment>
<evidence type="ECO:0000256" key="4">
    <source>
        <dbReference type="RuleBase" id="RU362109"/>
    </source>
</evidence>
<dbReference type="Gene3D" id="1.10.8.10">
    <property type="entry name" value="DNA helicase RuvA subunit, C-terminal domain"/>
    <property type="match status" value="1"/>
</dbReference>
<accession>F0VKF9</accession>
<feature type="active site" description="Glycyl thioester intermediate" evidence="3">
    <location>
        <position position="112"/>
    </location>
</feature>
<dbReference type="InterPro" id="IPR000608">
    <property type="entry name" value="UBC"/>
</dbReference>
<dbReference type="GeneID" id="13442491"/>
<dbReference type="EMBL" id="FR823391">
    <property type="protein sequence ID" value="CBZ54560.1"/>
    <property type="molecule type" value="Genomic_DNA"/>
</dbReference>
<evidence type="ECO:0000313" key="9">
    <source>
        <dbReference type="Proteomes" id="UP000007494"/>
    </source>
</evidence>
<feature type="domain" description="UBC core" evidence="7">
    <location>
        <begin position="11"/>
        <end position="174"/>
    </location>
</feature>
<dbReference type="OrthoDB" id="7851174at2759"/>